<name>A0A932LZB0_UNCTE</name>
<evidence type="ECO:0000256" key="10">
    <source>
        <dbReference type="ARBA" id="ARBA00044932"/>
    </source>
</evidence>
<dbReference type="CDD" id="cd00984">
    <property type="entry name" value="DnaB_C"/>
    <property type="match status" value="1"/>
</dbReference>
<dbReference type="PROSITE" id="PS51199">
    <property type="entry name" value="SF4_HELICASE"/>
    <property type="match status" value="1"/>
</dbReference>
<comment type="caution">
    <text evidence="14">The sequence shown here is derived from an EMBL/GenBank/DDBJ whole genome shotgun (WGS) entry which is preliminary data.</text>
</comment>
<comment type="catalytic activity">
    <reaction evidence="12">
        <text>ATP + H2O = ADP + phosphate + H(+)</text>
        <dbReference type="Rhea" id="RHEA:13065"/>
        <dbReference type="ChEBI" id="CHEBI:15377"/>
        <dbReference type="ChEBI" id="CHEBI:15378"/>
        <dbReference type="ChEBI" id="CHEBI:30616"/>
        <dbReference type="ChEBI" id="CHEBI:43474"/>
        <dbReference type="ChEBI" id="CHEBI:456216"/>
        <dbReference type="EC" id="5.6.2.3"/>
    </reaction>
</comment>
<keyword evidence="8" id="KW-0238">DNA-binding</keyword>
<evidence type="ECO:0000259" key="13">
    <source>
        <dbReference type="PROSITE" id="PS51199"/>
    </source>
</evidence>
<reference evidence="14" key="1">
    <citation type="submission" date="2020-07" db="EMBL/GenBank/DDBJ databases">
        <title>Huge and variable diversity of episymbiotic CPR bacteria and DPANN archaea in groundwater ecosystems.</title>
        <authorList>
            <person name="He C.Y."/>
            <person name="Keren R."/>
            <person name="Whittaker M."/>
            <person name="Farag I.F."/>
            <person name="Doudna J."/>
            <person name="Cate J.H.D."/>
            <person name="Banfield J.F."/>
        </authorList>
    </citation>
    <scope>NUCLEOTIDE SEQUENCE</scope>
    <source>
        <strain evidence="14">NC_groundwater_717_Ag_S-0.2um_59_8</strain>
    </source>
</reference>
<dbReference type="AlphaFoldDB" id="A0A932LZB0"/>
<evidence type="ECO:0000256" key="3">
    <source>
        <dbReference type="ARBA" id="ARBA00022705"/>
    </source>
</evidence>
<evidence type="ECO:0000313" key="15">
    <source>
        <dbReference type="Proteomes" id="UP000741360"/>
    </source>
</evidence>
<dbReference type="SUPFAM" id="SSF48024">
    <property type="entry name" value="N-terminal domain of DnaB helicase"/>
    <property type="match status" value="1"/>
</dbReference>
<dbReference type="GO" id="GO:0005524">
    <property type="term" value="F:ATP binding"/>
    <property type="evidence" value="ECO:0007669"/>
    <property type="project" value="UniProtKB-KW"/>
</dbReference>
<dbReference type="GO" id="GO:0003677">
    <property type="term" value="F:DNA binding"/>
    <property type="evidence" value="ECO:0007669"/>
    <property type="project" value="UniProtKB-KW"/>
</dbReference>
<evidence type="ECO:0000256" key="7">
    <source>
        <dbReference type="ARBA" id="ARBA00022840"/>
    </source>
</evidence>
<sequence length="422" mass="47485">METAIHRLPPQNLEAEQCVLGAILRENEALSRVLDILQEDQFYSGAHRKIFQAMLDLFERGEPIDLLTLQERLRARGELEVVGGVAYLASLTDMIPTAANVRFHSMIVREKYVVRSLIQSATEIVTQSYEESEDVDVLLDRAERAIFEISERRIQPAFVSLDQVVKESLRHIESLYDRKELVTGVPTGFKDLDERTAGFQPSDLIVIAGRPSMGKTSFSLNIARYVAVEAKLPVAVFSLEMSKEQLGIRLLCSDARVNSTSVRTGFLRKEEHTALARAAAALYEAPIFIDDSPALSVLNIRAKARGREIENRTQEISMISRSLKALARELRCPVVALSQLSRNVESRTDKRPMLSDLRESGAIEQDADVVMFLYREEVYTEEKPGTAEVIIGKQRNGPTGSFDLVFLKEYTRFENLAKGYDD</sequence>
<dbReference type="GO" id="GO:0016787">
    <property type="term" value="F:hydrolase activity"/>
    <property type="evidence" value="ECO:0007669"/>
    <property type="project" value="UniProtKB-KW"/>
</dbReference>
<dbReference type="InterPro" id="IPR027417">
    <property type="entry name" value="P-loop_NTPase"/>
</dbReference>
<dbReference type="InterPro" id="IPR007694">
    <property type="entry name" value="DNA_helicase_DnaB-like_C"/>
</dbReference>
<evidence type="ECO:0000256" key="9">
    <source>
        <dbReference type="ARBA" id="ARBA00023235"/>
    </source>
</evidence>
<dbReference type="SUPFAM" id="SSF52540">
    <property type="entry name" value="P-loop containing nucleoside triphosphate hydrolases"/>
    <property type="match status" value="1"/>
</dbReference>
<dbReference type="InterPro" id="IPR036185">
    <property type="entry name" value="DNA_heli_DnaB-like_N_sf"/>
</dbReference>
<evidence type="ECO:0000256" key="5">
    <source>
        <dbReference type="ARBA" id="ARBA00022801"/>
    </source>
</evidence>
<dbReference type="EMBL" id="JACPSX010000054">
    <property type="protein sequence ID" value="MBI3014093.1"/>
    <property type="molecule type" value="Genomic_DNA"/>
</dbReference>
<evidence type="ECO:0000256" key="8">
    <source>
        <dbReference type="ARBA" id="ARBA00023125"/>
    </source>
</evidence>
<keyword evidence="4" id="KW-0547">Nucleotide-binding</keyword>
<evidence type="ECO:0000256" key="4">
    <source>
        <dbReference type="ARBA" id="ARBA00022741"/>
    </source>
</evidence>
<evidence type="ECO:0000256" key="1">
    <source>
        <dbReference type="ARBA" id="ARBA00008428"/>
    </source>
</evidence>
<keyword evidence="5" id="KW-0378">Hydrolase</keyword>
<dbReference type="Proteomes" id="UP000741360">
    <property type="component" value="Unassembled WGS sequence"/>
</dbReference>
<evidence type="ECO:0000256" key="12">
    <source>
        <dbReference type="ARBA" id="ARBA00048954"/>
    </source>
</evidence>
<keyword evidence="9" id="KW-0413">Isomerase</keyword>
<keyword evidence="7" id="KW-0067">ATP-binding</keyword>
<comment type="function">
    <text evidence="10">The main replicative DNA helicase, it participates in initiation and elongation during chromosome replication. Travels ahead of the DNA replisome, separating dsDNA into templates for DNA synthesis. A processive ATP-dependent 5'-3' DNA helicase it has DNA-dependent ATPase activity.</text>
</comment>
<gene>
    <name evidence="14" type="ORF">HYY65_03280</name>
</gene>
<dbReference type="GO" id="GO:0043139">
    <property type="term" value="F:5'-3' DNA helicase activity"/>
    <property type="evidence" value="ECO:0007669"/>
    <property type="project" value="UniProtKB-EC"/>
</dbReference>
<dbReference type="GO" id="GO:0006269">
    <property type="term" value="P:DNA replication, synthesis of primer"/>
    <property type="evidence" value="ECO:0007669"/>
    <property type="project" value="UniProtKB-KW"/>
</dbReference>
<dbReference type="PANTHER" id="PTHR30153:SF2">
    <property type="entry name" value="REPLICATIVE DNA HELICASE"/>
    <property type="match status" value="1"/>
</dbReference>
<dbReference type="InterPro" id="IPR016136">
    <property type="entry name" value="DNA_helicase_N/primase_C"/>
</dbReference>
<feature type="domain" description="SF4 helicase" evidence="13">
    <location>
        <begin position="178"/>
        <end position="420"/>
    </location>
</feature>
<dbReference type="FunFam" id="1.10.860.10:FF:000001">
    <property type="entry name" value="Replicative DNA helicase"/>
    <property type="match status" value="1"/>
</dbReference>
<dbReference type="PANTHER" id="PTHR30153">
    <property type="entry name" value="REPLICATIVE DNA HELICASE DNAB"/>
    <property type="match status" value="1"/>
</dbReference>
<dbReference type="GO" id="GO:1990077">
    <property type="term" value="C:primosome complex"/>
    <property type="evidence" value="ECO:0007669"/>
    <property type="project" value="UniProtKB-KW"/>
</dbReference>
<evidence type="ECO:0000256" key="6">
    <source>
        <dbReference type="ARBA" id="ARBA00022806"/>
    </source>
</evidence>
<dbReference type="Gene3D" id="3.40.50.300">
    <property type="entry name" value="P-loop containing nucleotide triphosphate hydrolases"/>
    <property type="match status" value="1"/>
</dbReference>
<keyword evidence="2" id="KW-0639">Primosome</keyword>
<keyword evidence="6 14" id="KW-0347">Helicase</keyword>
<dbReference type="Gene3D" id="1.10.860.10">
    <property type="entry name" value="DNAb Helicase, Chain A"/>
    <property type="match status" value="1"/>
</dbReference>
<dbReference type="EC" id="5.6.2.3" evidence="11"/>
<proteinExistence type="inferred from homology"/>
<evidence type="ECO:0000256" key="2">
    <source>
        <dbReference type="ARBA" id="ARBA00022515"/>
    </source>
</evidence>
<accession>A0A932LZB0</accession>
<comment type="similarity">
    <text evidence="1">Belongs to the helicase family. DnaB subfamily.</text>
</comment>
<dbReference type="GO" id="GO:0005829">
    <property type="term" value="C:cytosol"/>
    <property type="evidence" value="ECO:0007669"/>
    <property type="project" value="TreeGrafter"/>
</dbReference>
<organism evidence="14 15">
    <name type="scientific">Tectimicrobiota bacterium</name>
    <dbReference type="NCBI Taxonomy" id="2528274"/>
    <lineage>
        <taxon>Bacteria</taxon>
        <taxon>Pseudomonadati</taxon>
        <taxon>Nitrospinota/Tectimicrobiota group</taxon>
        <taxon>Candidatus Tectimicrobiota</taxon>
    </lineage>
</organism>
<protein>
    <recommendedName>
        <fullName evidence="11">DNA 5'-3' helicase</fullName>
        <ecNumber evidence="11">5.6.2.3</ecNumber>
    </recommendedName>
</protein>
<evidence type="ECO:0000313" key="14">
    <source>
        <dbReference type="EMBL" id="MBI3014093.1"/>
    </source>
</evidence>
<dbReference type="Pfam" id="PF00772">
    <property type="entry name" value="DnaB"/>
    <property type="match status" value="1"/>
</dbReference>
<dbReference type="Pfam" id="PF03796">
    <property type="entry name" value="DnaB_C"/>
    <property type="match status" value="2"/>
</dbReference>
<dbReference type="InterPro" id="IPR007693">
    <property type="entry name" value="DNA_helicase_DnaB-like_N"/>
</dbReference>
<evidence type="ECO:0000256" key="11">
    <source>
        <dbReference type="ARBA" id="ARBA00044969"/>
    </source>
</evidence>
<keyword evidence="3" id="KW-0235">DNA replication</keyword>